<feature type="compositionally biased region" description="Basic and acidic residues" evidence="17">
    <location>
        <begin position="678"/>
        <end position="700"/>
    </location>
</feature>
<dbReference type="PROSITE" id="PS00674">
    <property type="entry name" value="AAA"/>
    <property type="match status" value="1"/>
</dbReference>
<dbReference type="InterPro" id="IPR005936">
    <property type="entry name" value="FtsH"/>
</dbReference>
<comment type="caution">
    <text evidence="15">Lacks conserved residue(s) required for the propagation of feature annotation.</text>
</comment>
<evidence type="ECO:0000259" key="18">
    <source>
        <dbReference type="SMART" id="SM00382"/>
    </source>
</evidence>
<dbReference type="InterPro" id="IPR037219">
    <property type="entry name" value="Peptidase_M41-like"/>
</dbReference>
<evidence type="ECO:0000256" key="1">
    <source>
        <dbReference type="ARBA" id="ARBA00004370"/>
    </source>
</evidence>
<feature type="compositionally biased region" description="Basic and acidic residues" evidence="17">
    <location>
        <begin position="758"/>
        <end position="770"/>
    </location>
</feature>
<evidence type="ECO:0000313" key="19">
    <source>
        <dbReference type="EMBL" id="MBC8610455.1"/>
    </source>
</evidence>
<keyword evidence="4 15" id="KW-0645">Protease</keyword>
<dbReference type="CDD" id="cd19501">
    <property type="entry name" value="RecA-like_FtsH"/>
    <property type="match status" value="1"/>
</dbReference>
<dbReference type="NCBIfam" id="TIGR01241">
    <property type="entry name" value="FtsH_fam"/>
    <property type="match status" value="1"/>
</dbReference>
<dbReference type="EMBL" id="JACRTL010000002">
    <property type="protein sequence ID" value="MBC8610455.1"/>
    <property type="molecule type" value="Genomic_DNA"/>
</dbReference>
<organism evidence="19 20">
    <name type="scientific">Massiliimalia timonensis</name>
    <dbReference type="NCBI Taxonomy" id="1987501"/>
    <lineage>
        <taxon>Bacteria</taxon>
        <taxon>Bacillati</taxon>
        <taxon>Bacillota</taxon>
        <taxon>Clostridia</taxon>
        <taxon>Eubacteriales</taxon>
        <taxon>Oscillospiraceae</taxon>
        <taxon>Massiliimalia</taxon>
    </lineage>
</organism>
<keyword evidence="20" id="KW-1185">Reference proteome</keyword>
<feature type="binding site" evidence="15">
    <location>
        <position position="487"/>
    </location>
    <ligand>
        <name>Zn(2+)</name>
        <dbReference type="ChEBI" id="CHEBI:29105"/>
        <note>catalytic</note>
    </ligand>
</feature>
<feature type="transmembrane region" description="Helical" evidence="15">
    <location>
        <begin position="97"/>
        <end position="118"/>
    </location>
</feature>
<comment type="similarity">
    <text evidence="2 15">In the C-terminal section; belongs to the peptidase M41 family.</text>
</comment>
<dbReference type="Pfam" id="PF00004">
    <property type="entry name" value="AAA"/>
    <property type="match status" value="1"/>
</dbReference>
<dbReference type="Proteomes" id="UP000632659">
    <property type="component" value="Unassembled WGS sequence"/>
</dbReference>
<dbReference type="InterPro" id="IPR000642">
    <property type="entry name" value="Peptidase_M41"/>
</dbReference>
<comment type="subunit">
    <text evidence="15">Homohexamer.</text>
</comment>
<dbReference type="GO" id="GO:0008270">
    <property type="term" value="F:zinc ion binding"/>
    <property type="evidence" value="ECO:0007669"/>
    <property type="project" value="UniProtKB-UniRule"/>
</dbReference>
<accession>A0A8J6P6Z5</accession>
<evidence type="ECO:0000256" key="14">
    <source>
        <dbReference type="ARBA" id="ARBA00061570"/>
    </source>
</evidence>
<dbReference type="EC" id="3.4.24.-" evidence="15"/>
<proteinExistence type="inferred from homology"/>
<dbReference type="Gene3D" id="1.20.58.760">
    <property type="entry name" value="Peptidase M41"/>
    <property type="match status" value="1"/>
</dbReference>
<keyword evidence="3 15" id="KW-1003">Cell membrane</keyword>
<dbReference type="AlphaFoldDB" id="A0A8J6P6Z5"/>
<keyword evidence="7 15" id="KW-0547">Nucleotide-binding</keyword>
<dbReference type="OrthoDB" id="9809379at2"/>
<keyword evidence="5 15" id="KW-0812">Transmembrane</keyword>
<dbReference type="InterPro" id="IPR041569">
    <property type="entry name" value="AAA_lid_3"/>
</dbReference>
<dbReference type="Gene3D" id="1.10.8.60">
    <property type="match status" value="1"/>
</dbReference>
<evidence type="ECO:0000256" key="7">
    <source>
        <dbReference type="ARBA" id="ARBA00022741"/>
    </source>
</evidence>
<dbReference type="GO" id="GO:0004222">
    <property type="term" value="F:metalloendopeptidase activity"/>
    <property type="evidence" value="ECO:0007669"/>
    <property type="project" value="InterPro"/>
</dbReference>
<name>A0A8J6P6Z5_9FIRM</name>
<dbReference type="GO" id="GO:0030163">
    <property type="term" value="P:protein catabolic process"/>
    <property type="evidence" value="ECO:0007669"/>
    <property type="project" value="UniProtKB-UniRule"/>
</dbReference>
<dbReference type="GO" id="GO:0016887">
    <property type="term" value="F:ATP hydrolysis activity"/>
    <property type="evidence" value="ECO:0007669"/>
    <property type="project" value="UniProtKB-UniRule"/>
</dbReference>
<dbReference type="Pfam" id="PF17862">
    <property type="entry name" value="AAA_lid_3"/>
    <property type="match status" value="1"/>
</dbReference>
<evidence type="ECO:0000256" key="13">
    <source>
        <dbReference type="ARBA" id="ARBA00023136"/>
    </source>
</evidence>
<evidence type="ECO:0000256" key="9">
    <source>
        <dbReference type="ARBA" id="ARBA00022833"/>
    </source>
</evidence>
<evidence type="ECO:0000313" key="20">
    <source>
        <dbReference type="Proteomes" id="UP000632659"/>
    </source>
</evidence>
<gene>
    <name evidence="19" type="primary">hflB</name>
    <name evidence="15" type="synonym">ftsH</name>
    <name evidence="19" type="ORF">H8702_04880</name>
</gene>
<feature type="domain" description="AAA+ ATPase" evidence="18">
    <location>
        <begin position="181"/>
        <end position="320"/>
    </location>
</feature>
<sequence>MEPAFKYSDVVELFEDDKISDFDLDLGNGELTAILRNNVEFPGAQKTVDGKMAFTYKVPVVSVFLDDIQEVVKENNAKHPDSKITWDYSYSSNNTGLLLQFVPTIILIVAMVGLFVFMMRQAGAGGKMNQFGKANMKNPVQHGVKTTFADVAGADEEKEELAEIVEFLKNPKKFNELGARIPKGVLLLGPPGTGKTLLARAVAGEAAVPFFSISGSDFVEMFVGVGASRVRDLFEQAKKHAPSIVFIDEIDAVGRHRGAGLGGGHDEREQTLNQLLVEMDGFGMNQGVIVIAATNRRDILDPALLRPGRFDRQVVVGYPDVKGREEILKVHSRNKPLGFDVDLGVIARTTAGFTGADLENLLNEAALLAARRGKKAITGTDIEEATIKVVAGPEKKSHKINRTDKKITAYHEAGHAVVTYYCPTQDPVHEISIIPRGMAAGYTMNLPEEDRAHVSKRKMQESLVVLLGGRVAEATALEDICTGASNDIERATKTARDMVTRYGFSSRLGPVVYGEAQGEVFLGRDMGHQRNYSENVAAEIDEEVRMLIDQAYSRAEELLKEHYDQLDLVAKYLLIHEKVNADTFKQLMNGEIKVEDLNAELAKLEAEEEKKAAKAESSDETEKPAQISAPIVPEAKEEPAQEPAAPEAEKQEEAVLEQTEAATPEVPIQEEISNEEGMQEKEPVKDQDGAPEVVEEKTAQEEPSETEQEPEKKEEPEAEKPSEEAKPQKTEKASGQATQRSANRRKKTQGGKKTNAKAAEKQENDPETKK</sequence>
<dbReference type="Gene3D" id="3.40.50.300">
    <property type="entry name" value="P-loop containing nucleotide triphosphate hydrolases"/>
    <property type="match status" value="1"/>
</dbReference>
<feature type="region of interest" description="Disordered" evidence="17">
    <location>
        <begin position="608"/>
        <end position="770"/>
    </location>
</feature>
<keyword evidence="11 15" id="KW-1133">Transmembrane helix</keyword>
<evidence type="ECO:0000256" key="17">
    <source>
        <dbReference type="SAM" id="MobiDB-lite"/>
    </source>
</evidence>
<evidence type="ECO:0000256" key="2">
    <source>
        <dbReference type="ARBA" id="ARBA00010044"/>
    </source>
</evidence>
<dbReference type="SMART" id="SM00382">
    <property type="entry name" value="AAA"/>
    <property type="match status" value="1"/>
</dbReference>
<dbReference type="Pfam" id="PF01434">
    <property type="entry name" value="Peptidase_M41"/>
    <property type="match status" value="1"/>
</dbReference>
<comment type="caution">
    <text evidence="19">The sequence shown here is derived from an EMBL/GenBank/DDBJ whole genome shotgun (WGS) entry which is preliminary data.</text>
</comment>
<evidence type="ECO:0000256" key="4">
    <source>
        <dbReference type="ARBA" id="ARBA00022670"/>
    </source>
</evidence>
<feature type="compositionally biased region" description="Basic and acidic residues" evidence="17">
    <location>
        <begin position="608"/>
        <end position="623"/>
    </location>
</feature>
<comment type="cofactor">
    <cofactor evidence="15">
        <name>Zn(2+)</name>
        <dbReference type="ChEBI" id="CHEBI:29105"/>
    </cofactor>
    <text evidence="15">Binds 1 zinc ion per subunit.</text>
</comment>
<protein>
    <recommendedName>
        <fullName evidence="15">ATP-dependent zinc metalloprotease FtsH</fullName>
        <ecNumber evidence="15">3.4.24.-</ecNumber>
    </recommendedName>
</protein>
<dbReference type="GO" id="GO:0004176">
    <property type="term" value="F:ATP-dependent peptidase activity"/>
    <property type="evidence" value="ECO:0007669"/>
    <property type="project" value="InterPro"/>
</dbReference>
<keyword evidence="8 15" id="KW-0378">Hydrolase</keyword>
<dbReference type="InterPro" id="IPR003959">
    <property type="entry name" value="ATPase_AAA_core"/>
</dbReference>
<evidence type="ECO:0000256" key="10">
    <source>
        <dbReference type="ARBA" id="ARBA00022840"/>
    </source>
</evidence>
<feature type="binding site" evidence="15">
    <location>
        <begin position="189"/>
        <end position="196"/>
    </location>
    <ligand>
        <name>ATP</name>
        <dbReference type="ChEBI" id="CHEBI:30616"/>
    </ligand>
</feature>
<dbReference type="FunFam" id="1.10.8.60:FF:000001">
    <property type="entry name" value="ATP-dependent zinc metalloprotease FtsH"/>
    <property type="match status" value="1"/>
</dbReference>
<dbReference type="SUPFAM" id="SSF140990">
    <property type="entry name" value="FtsH protease domain-like"/>
    <property type="match status" value="1"/>
</dbReference>
<dbReference type="GO" id="GO:0005886">
    <property type="term" value="C:plasma membrane"/>
    <property type="evidence" value="ECO:0007669"/>
    <property type="project" value="UniProtKB-SubCell"/>
</dbReference>
<evidence type="ECO:0000256" key="8">
    <source>
        <dbReference type="ARBA" id="ARBA00022801"/>
    </source>
</evidence>
<keyword evidence="12 15" id="KW-0482">Metalloprotease</keyword>
<dbReference type="InterPro" id="IPR027417">
    <property type="entry name" value="P-loop_NTPase"/>
</dbReference>
<keyword evidence="10 15" id="KW-0067">ATP-binding</keyword>
<evidence type="ECO:0000256" key="11">
    <source>
        <dbReference type="ARBA" id="ARBA00022989"/>
    </source>
</evidence>
<evidence type="ECO:0000256" key="15">
    <source>
        <dbReference type="HAMAP-Rule" id="MF_01458"/>
    </source>
</evidence>
<feature type="binding site" evidence="15">
    <location>
        <position position="411"/>
    </location>
    <ligand>
        <name>Zn(2+)</name>
        <dbReference type="ChEBI" id="CHEBI:29105"/>
        <note>catalytic</note>
    </ligand>
</feature>
<dbReference type="FunFam" id="3.40.50.300:FF:000001">
    <property type="entry name" value="ATP-dependent zinc metalloprotease FtsH"/>
    <property type="match status" value="1"/>
</dbReference>
<keyword evidence="6 15" id="KW-0479">Metal-binding</keyword>
<dbReference type="HAMAP" id="MF_01458">
    <property type="entry name" value="FtsH"/>
    <property type="match status" value="1"/>
</dbReference>
<evidence type="ECO:0000256" key="3">
    <source>
        <dbReference type="ARBA" id="ARBA00022475"/>
    </source>
</evidence>
<dbReference type="InterPro" id="IPR003593">
    <property type="entry name" value="AAA+_ATPase"/>
</dbReference>
<dbReference type="FunFam" id="1.20.58.760:FF:000001">
    <property type="entry name" value="ATP-dependent zinc metalloprotease FtsH"/>
    <property type="match status" value="1"/>
</dbReference>
<feature type="binding site" evidence="15">
    <location>
        <position position="415"/>
    </location>
    <ligand>
        <name>Zn(2+)</name>
        <dbReference type="ChEBI" id="CHEBI:29105"/>
        <note>catalytic</note>
    </ligand>
</feature>
<dbReference type="PANTHER" id="PTHR23076:SF113">
    <property type="entry name" value="ATP-DEPENDENT ZINC METALLOPROTEASE FTSH 1, CHLOROPLASTIC-RELATED"/>
    <property type="match status" value="1"/>
</dbReference>
<evidence type="ECO:0000256" key="5">
    <source>
        <dbReference type="ARBA" id="ARBA00022692"/>
    </source>
</evidence>
<evidence type="ECO:0000256" key="6">
    <source>
        <dbReference type="ARBA" id="ARBA00022723"/>
    </source>
</evidence>
<comment type="similarity">
    <text evidence="16">Belongs to the AAA ATPase family.</text>
</comment>
<comment type="subcellular location">
    <subcellularLocation>
        <location evidence="15">Cell membrane</location>
        <topology evidence="15">Multi-pass membrane protein</topology>
        <orientation evidence="15">Cytoplasmic side</orientation>
    </subcellularLocation>
    <subcellularLocation>
        <location evidence="1">Membrane</location>
    </subcellularLocation>
</comment>
<evidence type="ECO:0000256" key="16">
    <source>
        <dbReference type="RuleBase" id="RU003651"/>
    </source>
</evidence>
<feature type="compositionally biased region" description="Basic and acidic residues" evidence="17">
    <location>
        <begin position="709"/>
        <end position="732"/>
    </location>
</feature>
<comment type="function">
    <text evidence="15">Acts as a processive, ATP-dependent zinc metallopeptidase for both cytoplasmic and membrane proteins. Plays a role in the quality control of integral membrane proteins.</text>
</comment>
<keyword evidence="9 15" id="KW-0862">Zinc</keyword>
<dbReference type="GO" id="GO:0005524">
    <property type="term" value="F:ATP binding"/>
    <property type="evidence" value="ECO:0007669"/>
    <property type="project" value="UniProtKB-UniRule"/>
</dbReference>
<dbReference type="SUPFAM" id="SSF52540">
    <property type="entry name" value="P-loop containing nucleoside triphosphate hydrolases"/>
    <property type="match status" value="1"/>
</dbReference>
<dbReference type="InterPro" id="IPR003960">
    <property type="entry name" value="ATPase_AAA_CS"/>
</dbReference>
<dbReference type="GO" id="GO:0006508">
    <property type="term" value="P:proteolysis"/>
    <property type="evidence" value="ECO:0007669"/>
    <property type="project" value="UniProtKB-KW"/>
</dbReference>
<keyword evidence="13 15" id="KW-0472">Membrane</keyword>
<dbReference type="PANTHER" id="PTHR23076">
    <property type="entry name" value="METALLOPROTEASE M41 FTSH"/>
    <property type="match status" value="1"/>
</dbReference>
<feature type="active site" evidence="15">
    <location>
        <position position="412"/>
    </location>
</feature>
<comment type="similarity">
    <text evidence="14 15">In the central section; belongs to the AAA ATPase family.</text>
</comment>
<reference evidence="19" key="1">
    <citation type="submission" date="2020-08" db="EMBL/GenBank/DDBJ databases">
        <title>Genome public.</title>
        <authorList>
            <person name="Liu C."/>
            <person name="Sun Q."/>
        </authorList>
    </citation>
    <scope>NUCLEOTIDE SEQUENCE</scope>
    <source>
        <strain evidence="19">NSJ-15</strain>
    </source>
</reference>
<evidence type="ECO:0000256" key="12">
    <source>
        <dbReference type="ARBA" id="ARBA00023049"/>
    </source>
</evidence>